<evidence type="ECO:0000256" key="9">
    <source>
        <dbReference type="ARBA" id="ARBA00023014"/>
    </source>
</evidence>
<dbReference type="PROSITE" id="PS51918">
    <property type="entry name" value="RADICAL_SAM"/>
    <property type="match status" value="1"/>
</dbReference>
<name>A0A6A7K5L4_9FIRM</name>
<keyword evidence="7 10" id="KW-0560">Oxidoreductase</keyword>
<dbReference type="CDD" id="cd01335">
    <property type="entry name" value="Radical_SAM"/>
    <property type="match status" value="1"/>
</dbReference>
<feature type="domain" description="Radical SAM core" evidence="11">
    <location>
        <begin position="16"/>
        <end position="240"/>
    </location>
</feature>
<evidence type="ECO:0000256" key="10">
    <source>
        <dbReference type="RuleBase" id="RU362053"/>
    </source>
</evidence>
<keyword evidence="5 10" id="KW-0949">S-adenosyl-L-methionine</keyword>
<keyword evidence="8 10" id="KW-0408">Iron</keyword>
<dbReference type="InterPro" id="IPR013785">
    <property type="entry name" value="Aldolase_TIM"/>
</dbReference>
<evidence type="ECO:0000256" key="2">
    <source>
        <dbReference type="ARBA" id="ARBA00009777"/>
    </source>
</evidence>
<reference evidence="12 13" key="1">
    <citation type="submission" date="2019-10" db="EMBL/GenBank/DDBJ databases">
        <title>Alkalibaculum tamaniensis sp.nov., a new alkaliphilic acetogen, isolated on methoxylated aromatics from a mud volcano.</title>
        <authorList>
            <person name="Khomyakova M.A."/>
            <person name="Merkel A.Y."/>
            <person name="Bonch-Osmolovskaya E.A."/>
            <person name="Slobodkin A.I."/>
        </authorList>
    </citation>
    <scope>NUCLEOTIDE SEQUENCE [LARGE SCALE GENOMIC DNA]</scope>
    <source>
        <strain evidence="12 13">M08DMB</strain>
    </source>
</reference>
<dbReference type="Proteomes" id="UP000440004">
    <property type="component" value="Unassembled WGS sequence"/>
</dbReference>
<dbReference type="PANTHER" id="PTHR30352:SF5">
    <property type="entry name" value="PYRUVATE FORMATE-LYASE 1-ACTIVATING ENZYME"/>
    <property type="match status" value="1"/>
</dbReference>
<dbReference type="InterPro" id="IPR012838">
    <property type="entry name" value="PFL1_activating"/>
</dbReference>
<dbReference type="GO" id="GO:0005737">
    <property type="term" value="C:cytoplasm"/>
    <property type="evidence" value="ECO:0007669"/>
    <property type="project" value="UniProtKB-SubCell"/>
</dbReference>
<dbReference type="PANTHER" id="PTHR30352">
    <property type="entry name" value="PYRUVATE FORMATE-LYASE-ACTIVATING ENZYME"/>
    <property type="match status" value="1"/>
</dbReference>
<dbReference type="EC" id="1.97.1.4" evidence="10"/>
<evidence type="ECO:0000313" key="12">
    <source>
        <dbReference type="EMBL" id="MPW24641.1"/>
    </source>
</evidence>
<evidence type="ECO:0000313" key="13">
    <source>
        <dbReference type="Proteomes" id="UP000440004"/>
    </source>
</evidence>
<comment type="cofactor">
    <cofactor evidence="10">
        <name>[4Fe-4S] cluster</name>
        <dbReference type="ChEBI" id="CHEBI:49883"/>
    </cofactor>
    <text evidence="10">Binds 1 [4Fe-4S] cluster. The cluster is coordinated with 3 cysteines and an exchangeable S-adenosyl-L-methionine.</text>
</comment>
<keyword evidence="4 10" id="KW-0004">4Fe-4S</keyword>
<evidence type="ECO:0000256" key="5">
    <source>
        <dbReference type="ARBA" id="ARBA00022691"/>
    </source>
</evidence>
<dbReference type="Pfam" id="PF04055">
    <property type="entry name" value="Radical_SAM"/>
    <property type="match status" value="1"/>
</dbReference>
<evidence type="ECO:0000256" key="6">
    <source>
        <dbReference type="ARBA" id="ARBA00022723"/>
    </source>
</evidence>
<keyword evidence="13" id="KW-1185">Reference proteome</keyword>
<evidence type="ECO:0000256" key="1">
    <source>
        <dbReference type="ARBA" id="ARBA00003141"/>
    </source>
</evidence>
<comment type="function">
    <text evidence="1 10">Activation of pyruvate formate-lyase under anaerobic conditions by generation of an organic free radical, using S-adenosylmethionine and reduced flavodoxin as cosubstrates to produce 5'-deoxy-adenosine.</text>
</comment>
<dbReference type="SUPFAM" id="SSF102114">
    <property type="entry name" value="Radical SAM enzymes"/>
    <property type="match status" value="1"/>
</dbReference>
<dbReference type="InterPro" id="IPR058240">
    <property type="entry name" value="rSAM_sf"/>
</dbReference>
<evidence type="ECO:0000256" key="7">
    <source>
        <dbReference type="ARBA" id="ARBA00023002"/>
    </source>
</evidence>
<dbReference type="NCBIfam" id="TIGR02493">
    <property type="entry name" value="PFLA"/>
    <property type="match status" value="1"/>
</dbReference>
<dbReference type="GO" id="GO:0046872">
    <property type="term" value="F:metal ion binding"/>
    <property type="evidence" value="ECO:0007669"/>
    <property type="project" value="UniProtKB-UniRule"/>
</dbReference>
<keyword evidence="10" id="KW-0963">Cytoplasm</keyword>
<dbReference type="SFLD" id="SFLDG01067">
    <property type="entry name" value="SPASM/twitch_domain_containing"/>
    <property type="match status" value="1"/>
</dbReference>
<evidence type="ECO:0000256" key="8">
    <source>
        <dbReference type="ARBA" id="ARBA00023004"/>
    </source>
</evidence>
<keyword evidence="12" id="KW-0456">Lyase</keyword>
<dbReference type="GO" id="GO:0043365">
    <property type="term" value="F:[formate-C-acetyltransferase]-activating enzyme activity"/>
    <property type="evidence" value="ECO:0007669"/>
    <property type="project" value="UniProtKB-UniRule"/>
</dbReference>
<keyword evidence="6 10" id="KW-0479">Metal-binding</keyword>
<dbReference type="EMBL" id="WHNX01000003">
    <property type="protein sequence ID" value="MPW24641.1"/>
    <property type="molecule type" value="Genomic_DNA"/>
</dbReference>
<proteinExistence type="inferred from homology"/>
<organism evidence="12 13">
    <name type="scientific">Alkalibaculum sporogenes</name>
    <dbReference type="NCBI Taxonomy" id="2655001"/>
    <lineage>
        <taxon>Bacteria</taxon>
        <taxon>Bacillati</taxon>
        <taxon>Bacillota</taxon>
        <taxon>Clostridia</taxon>
        <taxon>Eubacteriales</taxon>
        <taxon>Eubacteriaceae</taxon>
        <taxon>Alkalibaculum</taxon>
    </lineage>
</organism>
<evidence type="ECO:0000259" key="11">
    <source>
        <dbReference type="PROSITE" id="PS51918"/>
    </source>
</evidence>
<dbReference type="Gene3D" id="3.20.20.70">
    <property type="entry name" value="Aldolase class I"/>
    <property type="match status" value="1"/>
</dbReference>
<dbReference type="AlphaFoldDB" id="A0A6A7K5L4"/>
<comment type="similarity">
    <text evidence="2 10">Belongs to the organic radical-activating enzymes family.</text>
</comment>
<dbReference type="GO" id="GO:0016829">
    <property type="term" value="F:lyase activity"/>
    <property type="evidence" value="ECO:0007669"/>
    <property type="project" value="UniProtKB-KW"/>
</dbReference>
<dbReference type="GO" id="GO:0051539">
    <property type="term" value="F:4 iron, 4 sulfur cluster binding"/>
    <property type="evidence" value="ECO:0007669"/>
    <property type="project" value="UniProtKB-UniRule"/>
</dbReference>
<protein>
    <recommendedName>
        <fullName evidence="3 10">Pyruvate formate-lyase-activating enzyme</fullName>
        <ecNumber evidence="10">1.97.1.4</ecNumber>
    </recommendedName>
</protein>
<accession>A0A6A7K5L4</accession>
<keyword evidence="9 10" id="KW-0411">Iron-sulfur</keyword>
<comment type="caution">
    <text evidence="12">The sequence shown here is derived from an EMBL/GenBank/DDBJ whole genome shotgun (WGS) entry which is preliminary data.</text>
</comment>
<dbReference type="PROSITE" id="PS01087">
    <property type="entry name" value="RADICAL_ACTIVATING"/>
    <property type="match status" value="1"/>
</dbReference>
<comment type="catalytic activity">
    <reaction evidence="10">
        <text>glycyl-[formate C-acetyltransferase] + reduced [flavodoxin] + S-adenosyl-L-methionine = glycin-2-yl radical-[formate C-acetyltransferase] + semiquinone [flavodoxin] + 5'-deoxyadenosine + L-methionine + H(+)</text>
        <dbReference type="Rhea" id="RHEA:19225"/>
        <dbReference type="Rhea" id="RHEA-COMP:10622"/>
        <dbReference type="Rhea" id="RHEA-COMP:12190"/>
        <dbReference type="Rhea" id="RHEA-COMP:12191"/>
        <dbReference type="Rhea" id="RHEA-COMP:14480"/>
        <dbReference type="ChEBI" id="CHEBI:15378"/>
        <dbReference type="ChEBI" id="CHEBI:17319"/>
        <dbReference type="ChEBI" id="CHEBI:29947"/>
        <dbReference type="ChEBI" id="CHEBI:32722"/>
        <dbReference type="ChEBI" id="CHEBI:57618"/>
        <dbReference type="ChEBI" id="CHEBI:57844"/>
        <dbReference type="ChEBI" id="CHEBI:59789"/>
        <dbReference type="ChEBI" id="CHEBI:140311"/>
        <dbReference type="EC" id="1.97.1.4"/>
    </reaction>
</comment>
<dbReference type="RefSeq" id="WP_152801322.1">
    <property type="nucleotide sequence ID" value="NZ_WHNX01000003.1"/>
</dbReference>
<comment type="subcellular location">
    <subcellularLocation>
        <location evidence="10">Cytoplasm</location>
    </subcellularLocation>
</comment>
<keyword evidence="12" id="KW-0670">Pyruvate</keyword>
<dbReference type="InterPro" id="IPR001989">
    <property type="entry name" value="Radical_activat_CS"/>
</dbReference>
<sequence length="240" mass="27449">MSITGQIHSIETFGTVDGPGIRYIVFMQGCPLRCLYCHNRDAWNPKSGRTVTVDEILDDLQNYVEYFKFSQGGITLSGGEPTMQIDFVTELFKQCKKLGIHTALDTSGYIEVKKVYEFLNYTDLVLLDIKQAVKEKHKLLTGVDLDIIHKFAQYLSEIKIPVWIRYVLIPGYTDAQKDLELAAEFINTLKNVEKIEVLPYHSLGQYKWNKIGVDYTLKDIEPPSQKEVEKAKSILSSKFL</sequence>
<dbReference type="SFLD" id="SFLDG01066">
    <property type="entry name" value="organic_radical-activating_enz"/>
    <property type="match status" value="1"/>
</dbReference>
<gene>
    <name evidence="12" type="primary">pflA</name>
    <name evidence="12" type="ORF">GC105_02385</name>
</gene>
<evidence type="ECO:0000256" key="4">
    <source>
        <dbReference type="ARBA" id="ARBA00022485"/>
    </source>
</evidence>
<dbReference type="InterPro" id="IPR034457">
    <property type="entry name" value="Organic_radical-activating"/>
</dbReference>
<dbReference type="SFLD" id="SFLDS00029">
    <property type="entry name" value="Radical_SAM"/>
    <property type="match status" value="1"/>
</dbReference>
<evidence type="ECO:0000256" key="3">
    <source>
        <dbReference type="ARBA" id="ARBA00021356"/>
    </source>
</evidence>
<dbReference type="InterPro" id="IPR007197">
    <property type="entry name" value="rSAM"/>
</dbReference>